<keyword evidence="2" id="KW-0808">Transferase</keyword>
<dbReference type="Gene3D" id="3.40.640.10">
    <property type="entry name" value="Type I PLP-dependent aspartate aminotransferase-like (Major domain)"/>
    <property type="match status" value="1"/>
</dbReference>
<organism evidence="2 3">
    <name type="scientific">Puia dinghuensis</name>
    <dbReference type="NCBI Taxonomy" id="1792502"/>
    <lineage>
        <taxon>Bacteria</taxon>
        <taxon>Pseudomonadati</taxon>
        <taxon>Bacteroidota</taxon>
        <taxon>Chitinophagia</taxon>
        <taxon>Chitinophagales</taxon>
        <taxon>Chitinophagaceae</taxon>
        <taxon>Puia</taxon>
    </lineage>
</organism>
<evidence type="ECO:0000313" key="3">
    <source>
        <dbReference type="Proteomes" id="UP000607559"/>
    </source>
</evidence>
<accession>A0A8J2UF81</accession>
<dbReference type="InterPro" id="IPR015422">
    <property type="entry name" value="PyrdxlP-dep_Trfase_small"/>
</dbReference>
<dbReference type="InterPro" id="IPR015424">
    <property type="entry name" value="PyrdxlP-dep_Trfase"/>
</dbReference>
<protein>
    <submittedName>
        <fullName evidence="2">Aminotransferase</fullName>
    </submittedName>
</protein>
<dbReference type="PANTHER" id="PTHR43510:SF1">
    <property type="entry name" value="AMINOTRANSFERASE FUNCTION, HYPOTHETICAL (EUROFUNG)"/>
    <property type="match status" value="1"/>
</dbReference>
<dbReference type="GO" id="GO:0030170">
    <property type="term" value="F:pyridoxal phosphate binding"/>
    <property type="evidence" value="ECO:0007669"/>
    <property type="project" value="InterPro"/>
</dbReference>
<dbReference type="Pfam" id="PF00155">
    <property type="entry name" value="Aminotran_1_2"/>
    <property type="match status" value="1"/>
</dbReference>
<reference evidence="2" key="1">
    <citation type="journal article" date="2014" name="Int. J. Syst. Evol. Microbiol.">
        <title>Complete genome sequence of Corynebacterium casei LMG S-19264T (=DSM 44701T), isolated from a smear-ripened cheese.</title>
        <authorList>
            <consortium name="US DOE Joint Genome Institute (JGI-PGF)"/>
            <person name="Walter F."/>
            <person name="Albersmeier A."/>
            <person name="Kalinowski J."/>
            <person name="Ruckert C."/>
        </authorList>
    </citation>
    <scope>NUCLEOTIDE SEQUENCE</scope>
    <source>
        <strain evidence="2">CGMCC 1.15448</strain>
    </source>
</reference>
<dbReference type="InterPro" id="IPR015421">
    <property type="entry name" value="PyrdxlP-dep_Trfase_major"/>
</dbReference>
<dbReference type="GO" id="GO:0008483">
    <property type="term" value="F:transaminase activity"/>
    <property type="evidence" value="ECO:0007669"/>
    <property type="project" value="UniProtKB-KW"/>
</dbReference>
<name>A0A8J2UF81_9BACT</name>
<sequence length="372" mass="42142">MQYRRMPIEVESPEQMGYDKIRNNLSESSYTDTLFREVDTGSGLGDLVLAYGSHQGHEGLRQLVVKNNGLDAGDVLTTIGAAGALFIIATTLLEKGDELVVVRPNYATNIETPRAIGATVKYIDLRFEERFALDIDRIKSAITPNTRYISLTHPHNPTGACLEATQLNALAQLAEEKALHILVDETYRDMVFGPQLPLAAEYSPKMISISSLSKTYGLPGLRTGWIICRDRRLLETFLAAKEQMHICGPVIDEELAYRYLLQKDRHFPRISADIKAKFEVVKDWMQQQGDWEWIEPRGGCVCFPRLKDPQRTDLDNFYRILLEKYGTYVGAGHWFEMPRHYIRLGFGWPTKDQLQEGLSALSKAVEEASLSR</sequence>
<dbReference type="EMBL" id="BMJC01000004">
    <property type="protein sequence ID" value="GGB08723.1"/>
    <property type="molecule type" value="Genomic_DNA"/>
</dbReference>
<dbReference type="Gene3D" id="3.90.1150.10">
    <property type="entry name" value="Aspartate Aminotransferase, domain 1"/>
    <property type="match status" value="1"/>
</dbReference>
<evidence type="ECO:0000259" key="1">
    <source>
        <dbReference type="Pfam" id="PF00155"/>
    </source>
</evidence>
<dbReference type="InterPro" id="IPR004839">
    <property type="entry name" value="Aminotransferase_I/II_large"/>
</dbReference>
<dbReference type="Proteomes" id="UP000607559">
    <property type="component" value="Unassembled WGS sequence"/>
</dbReference>
<evidence type="ECO:0000313" key="2">
    <source>
        <dbReference type="EMBL" id="GGB08723.1"/>
    </source>
</evidence>
<gene>
    <name evidence="2" type="ORF">GCM10011511_35270</name>
</gene>
<feature type="domain" description="Aminotransferase class I/classII large" evidence="1">
    <location>
        <begin position="45"/>
        <end position="361"/>
    </location>
</feature>
<reference evidence="2" key="2">
    <citation type="submission" date="2020-09" db="EMBL/GenBank/DDBJ databases">
        <authorList>
            <person name="Sun Q."/>
            <person name="Zhou Y."/>
        </authorList>
    </citation>
    <scope>NUCLEOTIDE SEQUENCE</scope>
    <source>
        <strain evidence="2">CGMCC 1.15448</strain>
    </source>
</reference>
<keyword evidence="2" id="KW-0032">Aminotransferase</keyword>
<keyword evidence="3" id="KW-1185">Reference proteome</keyword>
<dbReference type="PANTHER" id="PTHR43510">
    <property type="entry name" value="AMINOTRANSFERASE FUNCTION, HYPOTHETICAL (EUROFUNG)"/>
    <property type="match status" value="1"/>
</dbReference>
<proteinExistence type="predicted"/>
<dbReference type="SUPFAM" id="SSF53383">
    <property type="entry name" value="PLP-dependent transferases"/>
    <property type="match status" value="1"/>
</dbReference>
<dbReference type="RefSeq" id="WP_188934099.1">
    <property type="nucleotide sequence ID" value="NZ_BMJC01000004.1"/>
</dbReference>
<dbReference type="AlphaFoldDB" id="A0A8J2UF81"/>
<comment type="caution">
    <text evidence="2">The sequence shown here is derived from an EMBL/GenBank/DDBJ whole genome shotgun (WGS) entry which is preliminary data.</text>
</comment>
<dbReference type="CDD" id="cd00609">
    <property type="entry name" value="AAT_like"/>
    <property type="match status" value="1"/>
</dbReference>